<evidence type="ECO:0000256" key="2">
    <source>
        <dbReference type="ARBA" id="ARBA00004245"/>
    </source>
</evidence>
<dbReference type="InterPro" id="IPR052102">
    <property type="entry name" value="Enkurin_domain-protein"/>
</dbReference>
<dbReference type="EMBL" id="APAU02000065">
    <property type="protein sequence ID" value="EUB58256.1"/>
    <property type="molecule type" value="Genomic_DNA"/>
</dbReference>
<dbReference type="PANTHER" id="PTHR21490:SF2">
    <property type="entry name" value="ENKURIN DOMAIN-CONTAINING PROTEIN 1"/>
    <property type="match status" value="1"/>
</dbReference>
<keyword evidence="3" id="KW-0963">Cytoplasm</keyword>
<dbReference type="GO" id="GO:0005881">
    <property type="term" value="C:cytoplasmic microtubule"/>
    <property type="evidence" value="ECO:0007669"/>
    <property type="project" value="TreeGrafter"/>
</dbReference>
<evidence type="ECO:0000313" key="10">
    <source>
        <dbReference type="Proteomes" id="UP000019149"/>
    </source>
</evidence>
<dbReference type="InterPro" id="IPR027012">
    <property type="entry name" value="Enkurin_dom"/>
</dbReference>
<keyword evidence="10" id="KW-1185">Reference proteome</keyword>
<dbReference type="CTD" id="36342606"/>
<dbReference type="Pfam" id="PF13864">
    <property type="entry name" value="Enkurin"/>
    <property type="match status" value="1"/>
</dbReference>
<dbReference type="GO" id="GO:0005929">
    <property type="term" value="C:cilium"/>
    <property type="evidence" value="ECO:0007669"/>
    <property type="project" value="UniProtKB-SubCell"/>
</dbReference>
<dbReference type="KEGG" id="egl:EGR_06891"/>
<reference evidence="12" key="4">
    <citation type="submission" date="2020-10" db="UniProtKB">
        <authorList>
            <consortium name="WormBaseParasite"/>
        </authorList>
    </citation>
    <scope>IDENTIFICATION</scope>
</reference>
<reference evidence="8" key="3">
    <citation type="submission" date="2014-06" db="EMBL/GenBank/DDBJ databases">
        <authorList>
            <person name="Aslett M."/>
        </authorList>
    </citation>
    <scope>NUCLEOTIDE SEQUENCE</scope>
</reference>
<evidence type="ECO:0000259" key="7">
    <source>
        <dbReference type="PROSITE" id="PS51665"/>
    </source>
</evidence>
<dbReference type="STRING" id="6210.U6JJA0"/>
<feature type="compositionally biased region" description="Basic and acidic residues" evidence="6">
    <location>
        <begin position="232"/>
        <end position="248"/>
    </location>
</feature>
<evidence type="ECO:0000313" key="12">
    <source>
        <dbReference type="WBParaSite" id="EgrG_000090600"/>
    </source>
</evidence>
<evidence type="ECO:0000256" key="1">
    <source>
        <dbReference type="ARBA" id="ARBA00004138"/>
    </source>
</evidence>
<keyword evidence="4" id="KW-0206">Cytoskeleton</keyword>
<dbReference type="PROSITE" id="PS51665">
    <property type="entry name" value="ENKURIN"/>
    <property type="match status" value="1"/>
</dbReference>
<feature type="domain" description="Enkurin" evidence="7">
    <location>
        <begin position="229"/>
        <end position="321"/>
    </location>
</feature>
<evidence type="ECO:0000313" key="11">
    <source>
        <dbReference type="Proteomes" id="UP000492820"/>
    </source>
</evidence>
<feature type="compositionally biased region" description="Basic and acidic residues" evidence="6">
    <location>
        <begin position="201"/>
        <end position="210"/>
    </location>
</feature>
<evidence type="ECO:0000256" key="5">
    <source>
        <dbReference type="ARBA" id="ARBA00023273"/>
    </source>
</evidence>
<dbReference type="AlphaFoldDB" id="U6JJA0"/>
<evidence type="ECO:0000256" key="4">
    <source>
        <dbReference type="ARBA" id="ARBA00023212"/>
    </source>
</evidence>
<reference evidence="8 11" key="2">
    <citation type="journal article" date="2013" name="Nature">
        <title>The genomes of four tapeworm species reveal adaptations to parasitism.</title>
        <authorList>
            <person name="Tsai I.J."/>
            <person name="Zarowiecki M."/>
            <person name="Holroyd N."/>
            <person name="Garciarrubio A."/>
            <person name="Sanchez-Flores A."/>
            <person name="Brooks K.L."/>
            <person name="Tracey A."/>
            <person name="Bobes R.J."/>
            <person name="Fragoso G."/>
            <person name="Sciutto E."/>
            <person name="Aslett M."/>
            <person name="Beasley H."/>
            <person name="Bennett H.M."/>
            <person name="Cai J."/>
            <person name="Camicia F."/>
            <person name="Clark R."/>
            <person name="Cucher M."/>
            <person name="De Silva N."/>
            <person name="Day T.A."/>
            <person name="Deplazes P."/>
            <person name="Estrada K."/>
            <person name="Fernandez C."/>
            <person name="Holland P.W."/>
            <person name="Hou J."/>
            <person name="Hu S."/>
            <person name="Huckvale T."/>
            <person name="Hung S.S."/>
            <person name="Kamenetzky L."/>
            <person name="Keane J.A."/>
            <person name="Kiss F."/>
            <person name="Koziol U."/>
            <person name="Lambert O."/>
            <person name="Liu K."/>
            <person name="Luo X."/>
            <person name="Luo Y."/>
            <person name="Macchiaroli N."/>
            <person name="Nichol S."/>
            <person name="Paps J."/>
            <person name="Parkinson J."/>
            <person name="Pouchkina-Stantcheva N."/>
            <person name="Riddiford N."/>
            <person name="Rosenzvit M."/>
            <person name="Salinas G."/>
            <person name="Wasmuth J.D."/>
            <person name="Zamanian M."/>
            <person name="Zheng Y."/>
            <person name="Cai X."/>
            <person name="Soberon X."/>
            <person name="Olson P.D."/>
            <person name="Laclette J.P."/>
            <person name="Brehm K."/>
            <person name="Berriman M."/>
            <person name="Garciarrubio A."/>
            <person name="Bobes R.J."/>
            <person name="Fragoso G."/>
            <person name="Sanchez-Flores A."/>
            <person name="Estrada K."/>
            <person name="Cevallos M.A."/>
            <person name="Morett E."/>
            <person name="Gonzalez V."/>
            <person name="Portillo T."/>
            <person name="Ochoa-Leyva A."/>
            <person name="Jose M.V."/>
            <person name="Sciutto E."/>
            <person name="Landa A."/>
            <person name="Jimenez L."/>
            <person name="Valdes V."/>
            <person name="Carrero J.C."/>
            <person name="Larralde C."/>
            <person name="Morales-Montor J."/>
            <person name="Limon-Lason J."/>
            <person name="Soberon X."/>
            <person name="Laclette J.P."/>
        </authorList>
    </citation>
    <scope>NUCLEOTIDE SEQUENCE [LARGE SCALE GENOMIC DNA]</scope>
</reference>
<dbReference type="RefSeq" id="XP_024349452.1">
    <property type="nucleotide sequence ID" value="XM_024496140.1"/>
</dbReference>
<reference evidence="9 10" key="1">
    <citation type="journal article" date="2013" name="Nat. Genet.">
        <title>The genome of the hydatid tapeworm Echinococcus granulosus.</title>
        <authorList>
            <person name="Zheng H."/>
            <person name="Zhang W."/>
            <person name="Zhang L."/>
            <person name="Zhang Z."/>
            <person name="Li J."/>
            <person name="Lu G."/>
            <person name="Zhu Y."/>
            <person name="Wang Y."/>
            <person name="Huang Y."/>
            <person name="Liu J."/>
            <person name="Kang H."/>
            <person name="Chen J."/>
            <person name="Wang L."/>
            <person name="Chen A."/>
            <person name="Yu S."/>
            <person name="Gao Z."/>
            <person name="Jin L."/>
            <person name="Gu W."/>
            <person name="Wang Z."/>
            <person name="Zhao L."/>
            <person name="Shi B."/>
            <person name="Wen H."/>
            <person name="Lin R."/>
            <person name="Jones M.K."/>
            <person name="Brejova B."/>
            <person name="Vinar T."/>
            <person name="Zhao G."/>
            <person name="McManus D.P."/>
            <person name="Chen Z."/>
            <person name="Zhou Y."/>
            <person name="Wang S."/>
        </authorList>
    </citation>
    <scope>NUCLEOTIDE SEQUENCE [LARGE SCALE GENOMIC DNA]</scope>
</reference>
<dbReference type="GeneID" id="36342606"/>
<dbReference type="Proteomes" id="UP000019149">
    <property type="component" value="Unassembled WGS sequence"/>
</dbReference>
<evidence type="ECO:0000256" key="3">
    <source>
        <dbReference type="ARBA" id="ARBA00022490"/>
    </source>
</evidence>
<dbReference type="WBParaSite" id="EgrG_000090600">
    <property type="protein sequence ID" value="EgrG_000090600"/>
    <property type="gene ID" value="EgrG_000090600"/>
</dbReference>
<sequence length="323" mass="36336">MTQNRGAILNLLQWQNTPRSGSVGCNRRSTSVKRDFIRENIRNVHLPMAKELTGVSSSQIPELTDAGPSIIERYLSDIGLNQDQATQTEFRNNDSRLDQHRKPTTFNECTQNEIHNNSCADCCSTKSPKKQGEFLRAHEKTGQSDTKMALSEIPIKTSARALSLSKVNVPRASSAKDTQLTRGNLNYIRANANAVSNGCVLDRRSTDKQSKRSSSLQRANFGKLPPYLLRRKKEEEKAAARKKAEERSTTPPGYRRMSEEERGDTLRSLEEAHAKTLEGLTRAPIHMSTNGARNLRARLENRLSDLEEMISVFRKPVVFITLN</sequence>
<feature type="region of interest" description="Disordered" evidence="6">
    <location>
        <begin position="200"/>
        <end position="263"/>
    </location>
</feature>
<evidence type="ECO:0000313" key="9">
    <source>
        <dbReference type="EMBL" id="EUB58256.1"/>
    </source>
</evidence>
<keyword evidence="5" id="KW-0966">Cell projection</keyword>
<protein>
    <submittedName>
        <fullName evidence="12">Enkurin domain-containing protein</fullName>
    </submittedName>
</protein>
<dbReference type="OrthoDB" id="6251022at2759"/>
<organism evidence="9 10">
    <name type="scientific">Echinococcus granulosus</name>
    <name type="common">Hydatid tapeworm</name>
    <dbReference type="NCBI Taxonomy" id="6210"/>
    <lineage>
        <taxon>Eukaryota</taxon>
        <taxon>Metazoa</taxon>
        <taxon>Spiralia</taxon>
        <taxon>Lophotrochozoa</taxon>
        <taxon>Platyhelminthes</taxon>
        <taxon>Cestoda</taxon>
        <taxon>Eucestoda</taxon>
        <taxon>Cyclophyllidea</taxon>
        <taxon>Taeniidae</taxon>
        <taxon>Echinococcus</taxon>
        <taxon>Echinococcus granulosus group</taxon>
    </lineage>
</organism>
<name>U6JJA0_ECHGR</name>
<comment type="subcellular location">
    <subcellularLocation>
        <location evidence="1">Cell projection</location>
        <location evidence="1">Cilium</location>
    </subcellularLocation>
    <subcellularLocation>
        <location evidence="2">Cytoplasm</location>
        <location evidence="2">Cytoskeleton</location>
    </subcellularLocation>
</comment>
<accession>U6JJA0</accession>
<dbReference type="EMBL" id="LK028590">
    <property type="protein sequence ID" value="CDS23404.1"/>
    <property type="molecule type" value="Genomic_DNA"/>
</dbReference>
<dbReference type="PANTHER" id="PTHR21490">
    <property type="entry name" value="ENKURIN-RELATED"/>
    <property type="match status" value="1"/>
</dbReference>
<dbReference type="OMA" id="WQNTPRS"/>
<evidence type="ECO:0000256" key="6">
    <source>
        <dbReference type="SAM" id="MobiDB-lite"/>
    </source>
</evidence>
<dbReference type="Proteomes" id="UP000492820">
    <property type="component" value="Unassembled WGS sequence"/>
</dbReference>
<proteinExistence type="predicted"/>
<evidence type="ECO:0000313" key="8">
    <source>
        <dbReference type="EMBL" id="CDS23404.1"/>
    </source>
</evidence>
<gene>
    <name evidence="9 12" type="ORF">EGR_06891</name>
    <name evidence="8" type="ORF">EgrG_000090600</name>
</gene>